<gene>
    <name evidence="2" type="ORF">FHX76_003168</name>
</gene>
<dbReference type="PANTHER" id="PTHR41700:SF1">
    <property type="entry name" value="N-ACETYLTRANSFERASE DOMAIN-CONTAINING PROTEIN"/>
    <property type="match status" value="1"/>
</dbReference>
<evidence type="ECO:0000313" key="3">
    <source>
        <dbReference type="Proteomes" id="UP000541033"/>
    </source>
</evidence>
<dbReference type="RefSeq" id="WP_167152273.1">
    <property type="nucleotide sequence ID" value="NZ_JAAMOX010000003.1"/>
</dbReference>
<proteinExistence type="predicted"/>
<dbReference type="InterPro" id="IPR038764">
    <property type="entry name" value="GNAT_N_AcTrfase_prd"/>
</dbReference>
<dbReference type="PROSITE" id="PS51186">
    <property type="entry name" value="GNAT"/>
    <property type="match status" value="1"/>
</dbReference>
<name>A0A7X5TV44_9MICO</name>
<protein>
    <submittedName>
        <fullName evidence="2">Putative GNAT superfamily acetyltransferase</fullName>
    </submittedName>
</protein>
<evidence type="ECO:0000313" key="2">
    <source>
        <dbReference type="EMBL" id="NIH55253.1"/>
    </source>
</evidence>
<dbReference type="Proteomes" id="UP000541033">
    <property type="component" value="Unassembled WGS sequence"/>
</dbReference>
<comment type="caution">
    <text evidence="2">The sequence shown here is derived from an EMBL/GenBank/DDBJ whole genome shotgun (WGS) entry which is preliminary data.</text>
</comment>
<keyword evidence="2" id="KW-0808">Transferase</keyword>
<accession>A0A7X5TV44</accession>
<organism evidence="2 3">
    <name type="scientific">Lysinibacter cavernae</name>
    <dbReference type="NCBI Taxonomy" id="1640652"/>
    <lineage>
        <taxon>Bacteria</taxon>
        <taxon>Bacillati</taxon>
        <taxon>Actinomycetota</taxon>
        <taxon>Actinomycetes</taxon>
        <taxon>Micrococcales</taxon>
        <taxon>Microbacteriaceae</taxon>
        <taxon>Lysinibacter</taxon>
    </lineage>
</organism>
<keyword evidence="3" id="KW-1185">Reference proteome</keyword>
<reference evidence="2 3" key="1">
    <citation type="submission" date="2020-02" db="EMBL/GenBank/DDBJ databases">
        <title>Sequencing the genomes of 1000 actinobacteria strains.</title>
        <authorList>
            <person name="Klenk H.-P."/>
        </authorList>
    </citation>
    <scope>NUCLEOTIDE SEQUENCE [LARGE SCALE GENOMIC DNA]</scope>
    <source>
        <strain evidence="2 3">DSM 27960</strain>
    </source>
</reference>
<dbReference type="InterPro" id="IPR016181">
    <property type="entry name" value="Acyl_CoA_acyltransferase"/>
</dbReference>
<sequence>MSDIVSNAYELAQVAAERAGVQVRLAGEGDYNDVVDLFEQTWGERRVPDAALVQALGYAGNTVIVATRDDVVVGGVLGFLGWDEGLHVHSHMAAVRPELIAVGIGRAMKLYQRAACLGQGIAEIRWTYDPLIQRNAHLNLVRLGAEVSRYLPNFYGVLDDAISGSDVTDRFEVRWNLNSQRVRRALGGINPVEPEGDEVFELVRDFEVLREQEPAEAARLRAASMDAFASAFAAGLRPDLNEAGNYVFVQPEASA</sequence>
<evidence type="ECO:0000259" key="1">
    <source>
        <dbReference type="PROSITE" id="PS51186"/>
    </source>
</evidence>
<dbReference type="EMBL" id="JAAMOX010000003">
    <property type="protein sequence ID" value="NIH55253.1"/>
    <property type="molecule type" value="Genomic_DNA"/>
</dbReference>
<dbReference type="InterPro" id="IPR000182">
    <property type="entry name" value="GNAT_dom"/>
</dbReference>
<feature type="domain" description="N-acetyltransferase" evidence="1">
    <location>
        <begin position="21"/>
        <end position="174"/>
    </location>
</feature>
<dbReference type="GO" id="GO:0016747">
    <property type="term" value="F:acyltransferase activity, transferring groups other than amino-acyl groups"/>
    <property type="evidence" value="ECO:0007669"/>
    <property type="project" value="InterPro"/>
</dbReference>
<dbReference type="PANTHER" id="PTHR41700">
    <property type="entry name" value="GCN5-RELATED N-ACETYLTRANSFERASE"/>
    <property type="match status" value="1"/>
</dbReference>
<dbReference type="Gene3D" id="3.40.630.30">
    <property type="match status" value="1"/>
</dbReference>
<dbReference type="SUPFAM" id="SSF55729">
    <property type="entry name" value="Acyl-CoA N-acyltransferases (Nat)"/>
    <property type="match status" value="1"/>
</dbReference>
<dbReference type="AlphaFoldDB" id="A0A7X5TV44"/>